<dbReference type="OMA" id="KAHDGHL"/>
<evidence type="ECO:0000313" key="4">
    <source>
        <dbReference type="Proteomes" id="UP000019373"/>
    </source>
</evidence>
<keyword evidence="1" id="KW-0732">Signal</keyword>
<reference evidence="4" key="1">
    <citation type="journal article" date="2014" name="BMC Genomics">
        <title>Genome characteristics reveal the impact of lichenization on lichen-forming fungus Endocarpon pusillum Hedwig (Verrucariales, Ascomycota).</title>
        <authorList>
            <person name="Wang Y.-Y."/>
            <person name="Liu B."/>
            <person name="Zhang X.-Y."/>
            <person name="Zhou Q.-M."/>
            <person name="Zhang T."/>
            <person name="Li H."/>
            <person name="Yu Y.-F."/>
            <person name="Zhang X.-L."/>
            <person name="Hao X.-Y."/>
            <person name="Wang M."/>
            <person name="Wang L."/>
            <person name="Wei J.-C."/>
        </authorList>
    </citation>
    <scope>NUCLEOTIDE SEQUENCE [LARGE SCALE GENOMIC DNA]</scope>
    <source>
        <strain evidence="4">Z07020 / HMAS-L-300199</strain>
    </source>
</reference>
<evidence type="ECO:0000313" key="3">
    <source>
        <dbReference type="EMBL" id="ERF76740.1"/>
    </source>
</evidence>
<sequence>MVQLMNWAGWFTAVSLLTGIYAQSPEDILSVSSRSFSTTTRDSLASETSAVSLAAPTGTGQPCGRIAAAVETSSSSSFYRVAVPAELAYECLTSVPVRPLAALGTIDGIVKMVQFQSNLAYLKNPPDGYDNPPVDILGGLADIRAKASDNEYANQYDFEAEIATLLDSARDGHLGFDGTTYAGAVRWRRDIILVSLSQDGDPSKIYNLVDFNSTSSPSPVSRIDGEDVDAFLQEEASRVPYHDPDARWNSLFYRLPAQNFGFFGSPRWYPGPTTTISFENGTEQTYTNRAILREEDSWSDVSDGDSFYSVFVDPSSAITARRQANLRTAPHVPTRLQQVREILDDGDADVPVGYPEPSITGPTEVYINGYFMDHSNIRNLAVLALQTFDTETDADARRFQSLIEQFLAEAKSRGTEKVIIDLQSNGGGRVFLGYDTFRQASPNCQAVPRRSTDLLQFFPDIEPFGGGRYRAHESANILGTEFSRLSFSQNGLGYTSPFNYHSYIDSSNEPFTSWTDMYNGRVVNNDNFTSILRYNLSDPNLTSSSTYGDGITITGYLDRSDFTTPPFAASDLILLTDGICSSTCALFLEFMTIEAGVKTIVLGGRPQDGPMQSVGGTKGTNVLDADYLTTFSGYLISEFADSASERRAWASILPEPFPIRAYEASVNFLDNIRQGDEGMTPTQFTNETANCRLRYTAEMATDPMALWGMVADVAWGGQGGGVAGSYRRESWLEAPPVSSGGSDAEENGEARTGAAAANVNANGLDVRWAVAASLVFVAGVSFF</sequence>
<dbReference type="HOGENOM" id="CLU_014251_1_1_1"/>
<dbReference type="OrthoDB" id="27214at2759"/>
<dbReference type="EMBL" id="KE720721">
    <property type="protein sequence ID" value="ERF76740.1"/>
    <property type="molecule type" value="Genomic_DNA"/>
</dbReference>
<evidence type="ECO:0000259" key="2">
    <source>
        <dbReference type="Pfam" id="PF23658"/>
    </source>
</evidence>
<accession>U1I0K9</accession>
<dbReference type="PANTHER" id="PTHR37049:SF4">
    <property type="entry name" value="RHODANESE DOMAIN-CONTAINING PROTEIN"/>
    <property type="match status" value="1"/>
</dbReference>
<gene>
    <name evidence="3" type="ORF">EPUS_02279</name>
</gene>
<dbReference type="Pfam" id="PF23658">
    <property type="entry name" value="PDZ_CPAF_rel"/>
    <property type="match status" value="1"/>
</dbReference>
<dbReference type="InterPro" id="IPR029045">
    <property type="entry name" value="ClpP/crotonase-like_dom_sf"/>
</dbReference>
<keyword evidence="4" id="KW-1185">Reference proteome</keyword>
<name>U1I0K9_ENDPU</name>
<dbReference type="SUPFAM" id="SSF52096">
    <property type="entry name" value="ClpP/crotonase"/>
    <property type="match status" value="1"/>
</dbReference>
<proteinExistence type="predicted"/>
<evidence type="ECO:0000256" key="1">
    <source>
        <dbReference type="SAM" id="SignalP"/>
    </source>
</evidence>
<feature type="domain" description="CPAF-like PDZ" evidence="2">
    <location>
        <begin position="187"/>
        <end position="294"/>
    </location>
</feature>
<dbReference type="eggNOG" id="ENOG502S18W">
    <property type="taxonomic scope" value="Eukaryota"/>
</dbReference>
<feature type="chain" id="PRO_5004612990" description="CPAF-like PDZ domain-containing protein" evidence="1">
    <location>
        <begin position="23"/>
        <end position="783"/>
    </location>
</feature>
<dbReference type="AlphaFoldDB" id="U1I0K9"/>
<dbReference type="InterPro" id="IPR056186">
    <property type="entry name" value="PDZ_CPAF-rel"/>
</dbReference>
<dbReference type="PANTHER" id="PTHR37049">
    <property type="entry name" value="PEPTIDASE S41 FAMILY PROTEIN"/>
    <property type="match status" value="1"/>
</dbReference>
<protein>
    <recommendedName>
        <fullName evidence="2">CPAF-like PDZ domain-containing protein</fullName>
    </recommendedName>
</protein>
<dbReference type="RefSeq" id="XP_007785952.1">
    <property type="nucleotide sequence ID" value="XM_007787762.1"/>
</dbReference>
<dbReference type="Proteomes" id="UP000019373">
    <property type="component" value="Unassembled WGS sequence"/>
</dbReference>
<dbReference type="GeneID" id="19237333"/>
<dbReference type="InterPro" id="IPR052766">
    <property type="entry name" value="S41A_metabolite_peptidase"/>
</dbReference>
<dbReference type="Gene3D" id="3.90.226.10">
    <property type="entry name" value="2-enoyl-CoA Hydratase, Chain A, domain 1"/>
    <property type="match status" value="1"/>
</dbReference>
<feature type="signal peptide" evidence="1">
    <location>
        <begin position="1"/>
        <end position="22"/>
    </location>
</feature>
<organism evidence="3 4">
    <name type="scientific">Endocarpon pusillum (strain Z07020 / HMAS-L-300199)</name>
    <name type="common">Lichen-forming fungus</name>
    <dbReference type="NCBI Taxonomy" id="1263415"/>
    <lineage>
        <taxon>Eukaryota</taxon>
        <taxon>Fungi</taxon>
        <taxon>Dikarya</taxon>
        <taxon>Ascomycota</taxon>
        <taxon>Pezizomycotina</taxon>
        <taxon>Eurotiomycetes</taxon>
        <taxon>Chaetothyriomycetidae</taxon>
        <taxon>Verrucariales</taxon>
        <taxon>Verrucariaceae</taxon>
        <taxon>Endocarpon</taxon>
    </lineage>
</organism>